<comment type="caution">
    <text evidence="3">The sequence shown here is derived from an EMBL/GenBank/DDBJ whole genome shotgun (WGS) entry which is preliminary data.</text>
</comment>
<dbReference type="PANTHER" id="PTHR46033:SF67">
    <property type="entry name" value="AMINOTRANSFERASE-LIKE, PLANT MOBILE DOMAIN FAMILY PROTEIN"/>
    <property type="match status" value="1"/>
</dbReference>
<keyword evidence="4" id="KW-1185">Reference proteome</keyword>
<name>A0A843WW43_COLES</name>
<reference evidence="3" key="1">
    <citation type="submission" date="2017-07" db="EMBL/GenBank/DDBJ databases">
        <title>Taro Niue Genome Assembly and Annotation.</title>
        <authorList>
            <person name="Atibalentja N."/>
            <person name="Keating K."/>
            <person name="Fields C.J."/>
        </authorList>
    </citation>
    <scope>NUCLEOTIDE SEQUENCE</scope>
    <source>
        <strain evidence="3">Niue_2</strain>
        <tissue evidence="3">Leaf</tissue>
    </source>
</reference>
<gene>
    <name evidence="3" type="ORF">Taro_041524</name>
</gene>
<evidence type="ECO:0000259" key="2">
    <source>
        <dbReference type="Pfam" id="PF10536"/>
    </source>
</evidence>
<dbReference type="EMBL" id="NMUH01004178">
    <property type="protein sequence ID" value="MQM08665.1"/>
    <property type="molecule type" value="Genomic_DNA"/>
</dbReference>
<evidence type="ECO:0000256" key="1">
    <source>
        <dbReference type="SAM" id="MobiDB-lite"/>
    </source>
</evidence>
<dbReference type="AlphaFoldDB" id="A0A843WW43"/>
<protein>
    <recommendedName>
        <fullName evidence="2">Aminotransferase-like plant mobile domain-containing protein</fullName>
    </recommendedName>
</protein>
<accession>A0A843WW43</accession>
<dbReference type="GO" id="GO:0010073">
    <property type="term" value="P:meristem maintenance"/>
    <property type="evidence" value="ECO:0007669"/>
    <property type="project" value="InterPro"/>
</dbReference>
<dbReference type="InterPro" id="IPR044824">
    <property type="entry name" value="MAIN-like"/>
</dbReference>
<dbReference type="OrthoDB" id="1642709at2759"/>
<evidence type="ECO:0000313" key="4">
    <source>
        <dbReference type="Proteomes" id="UP000652761"/>
    </source>
</evidence>
<evidence type="ECO:0000313" key="3">
    <source>
        <dbReference type="EMBL" id="MQM08665.1"/>
    </source>
</evidence>
<proteinExistence type="predicted"/>
<organism evidence="3 4">
    <name type="scientific">Colocasia esculenta</name>
    <name type="common">Wild taro</name>
    <name type="synonym">Arum esculentum</name>
    <dbReference type="NCBI Taxonomy" id="4460"/>
    <lineage>
        <taxon>Eukaryota</taxon>
        <taxon>Viridiplantae</taxon>
        <taxon>Streptophyta</taxon>
        <taxon>Embryophyta</taxon>
        <taxon>Tracheophyta</taxon>
        <taxon>Spermatophyta</taxon>
        <taxon>Magnoliopsida</taxon>
        <taxon>Liliopsida</taxon>
        <taxon>Araceae</taxon>
        <taxon>Aroideae</taxon>
        <taxon>Colocasieae</taxon>
        <taxon>Colocasia</taxon>
    </lineage>
</organism>
<sequence length="1172" mass="128377">MPRGRGAVDQGRSQVDTSMLTQVRMPQLAPRMITHGSLSSVDRGFLSCARGPLETQAPEEGQVDLNLIIKRGGYYQYLRDNGYPKHFSLDEHLFPFIQRFTLNDPDADNAAVISEREQLERAILSGRDSMMGTCTFSYLSFPPDHPASIQFPDVEQLGFFGSVTDSVTKALTIVPAFWEVHGLSKSGFSFPGLSLLPSGSAYASDDYSQFCLLGQILKESIPSWYDGWSVVSSHRFRLGATEWLMGVLHHYHDLLDHVGIRHAVTAALYSYPCHAGLLQALAERFNRRFNTFATAEGETSIDLWAFHRISGLPICGSLYKELCLDDLHHDHSKGKGSYHTPYSLRYLTKVWRDLARAGKDETPSACKSSVRVSLHAWVAFFYNCPFCFYNSFAGDTTSWSDYYQLSVEQEKNVRFLPAPKNKGWNPRRLPDRTYLAAYLAYWLSTFVVPYGEDGYIRPEVLYPACALADGIKLALAPVALASIFHGLGNLTASLTPRDRAVGTAVILEPYYPNRFARNFGQKFPAVDRSLHGSRRKKEGSQKPPTSEKHAYTGALKPLERPCVSGSKGKQAPSSAKHYSWWLHLLSDCGYPANAALSSPILPDGYTNELWPHWLQHLKNSIAWAGKIVRLKPQAVVLPPLFSPIPDASYVSEPPKKKSSSPCPKKRRAVRAGGVSKRAARESTVEGPLPEEPAPSDTIIAEADFGVQNDEGFGDMETDDYHPVRDGAPSSDEENTPAADDPGRGDVETNIGVSETPIGSDGQDDFLSYDESMSASFQELHDLLEIEVDPGLPGYQEGTVTGVHDTDWAEILQNASAEISGFPILEEGELPRGVMSEENGSALTGADPTYPGEGPVSEGRMDPPCDHPGGELAASIPSEGTIAEDVPPADREVLRLPTPGAGVDVEISGATCFAGDQEDGQVIIEAASPRDTLCPSGLAQEGVHSAHTVSQEIAPSIMAEEKVVFIQRFSLPPHGIVWPDDTQTGSARGLDFMAESFIRSIRSIMEAESPPPIDEVRDRMKTSTKAYHLTGLSRDPWMASIDSLWAEVQDLHAKSAWESVGLQICQLGGDISALEDQLADAYTREAAIETRQGELDSSSAAFMEEVSLLEQAIERATARLAELRPVLAVMAEDKRKAAVDREASVKARLALEHELAAKKSVMEDLQMQISSSS</sequence>
<dbReference type="InterPro" id="IPR019557">
    <property type="entry name" value="AminoTfrase-like_pln_mobile"/>
</dbReference>
<feature type="region of interest" description="Disordered" evidence="1">
    <location>
        <begin position="647"/>
        <end position="696"/>
    </location>
</feature>
<feature type="region of interest" description="Disordered" evidence="1">
    <location>
        <begin position="530"/>
        <end position="549"/>
    </location>
</feature>
<feature type="region of interest" description="Disordered" evidence="1">
    <location>
        <begin position="708"/>
        <end position="765"/>
    </location>
</feature>
<dbReference type="PANTHER" id="PTHR46033">
    <property type="entry name" value="PROTEIN MAIN-LIKE 2"/>
    <property type="match status" value="1"/>
</dbReference>
<feature type="domain" description="Aminotransferase-like plant mobile" evidence="2">
    <location>
        <begin position="436"/>
        <end position="493"/>
    </location>
</feature>
<dbReference type="Proteomes" id="UP000652761">
    <property type="component" value="Unassembled WGS sequence"/>
</dbReference>
<dbReference type="Pfam" id="PF10536">
    <property type="entry name" value="PMD"/>
    <property type="match status" value="1"/>
</dbReference>